<dbReference type="OrthoDB" id="9795206at2"/>
<reference evidence="2 3" key="1">
    <citation type="submission" date="2016-10" db="EMBL/GenBank/DDBJ databases">
        <authorList>
            <person name="de Groot N.N."/>
        </authorList>
    </citation>
    <scope>NUCLEOTIDE SEQUENCE [LARGE SCALE GENOMIC DNA]</scope>
    <source>
        <strain evidence="2 3">DSM 45610</strain>
    </source>
</reference>
<proteinExistence type="predicted"/>
<dbReference type="STRING" id="1048340.SAMN05444487_10947"/>
<dbReference type="CDD" id="cd04301">
    <property type="entry name" value="NAT_SF"/>
    <property type="match status" value="1"/>
</dbReference>
<keyword evidence="3" id="KW-1185">Reference proteome</keyword>
<dbReference type="InterPro" id="IPR016181">
    <property type="entry name" value="Acyl_CoA_acyltransferase"/>
</dbReference>
<dbReference type="GO" id="GO:0016747">
    <property type="term" value="F:acyltransferase activity, transferring groups other than amino-acyl groups"/>
    <property type="evidence" value="ECO:0007669"/>
    <property type="project" value="InterPro"/>
</dbReference>
<protein>
    <submittedName>
        <fullName evidence="2">Protein N-acetyltransferase, RimJ/RimL family</fullName>
    </submittedName>
</protein>
<organism evidence="2 3">
    <name type="scientific">Marininema mesophilum</name>
    <dbReference type="NCBI Taxonomy" id="1048340"/>
    <lineage>
        <taxon>Bacteria</taxon>
        <taxon>Bacillati</taxon>
        <taxon>Bacillota</taxon>
        <taxon>Bacilli</taxon>
        <taxon>Bacillales</taxon>
        <taxon>Thermoactinomycetaceae</taxon>
        <taxon>Marininema</taxon>
    </lineage>
</organism>
<name>A0A1H2YEF9_9BACL</name>
<evidence type="ECO:0000313" key="2">
    <source>
        <dbReference type="EMBL" id="SDX03566.1"/>
    </source>
</evidence>
<dbReference type="Pfam" id="PF13302">
    <property type="entry name" value="Acetyltransf_3"/>
    <property type="match status" value="1"/>
</dbReference>
<dbReference type="AlphaFoldDB" id="A0A1H2YEF9"/>
<evidence type="ECO:0000259" key="1">
    <source>
        <dbReference type="PROSITE" id="PS51186"/>
    </source>
</evidence>
<dbReference type="PANTHER" id="PTHR43415:SF5">
    <property type="entry name" value="ACETYLTRANSFERASE"/>
    <property type="match status" value="1"/>
</dbReference>
<dbReference type="PANTHER" id="PTHR43415">
    <property type="entry name" value="SPERMIDINE N(1)-ACETYLTRANSFERASE"/>
    <property type="match status" value="1"/>
</dbReference>
<feature type="domain" description="N-acetyltransferase" evidence="1">
    <location>
        <begin position="2"/>
        <end position="164"/>
    </location>
</feature>
<dbReference type="InterPro" id="IPR000182">
    <property type="entry name" value="GNAT_dom"/>
</dbReference>
<dbReference type="PROSITE" id="PS51186">
    <property type="entry name" value="GNAT"/>
    <property type="match status" value="1"/>
</dbReference>
<keyword evidence="2" id="KW-0808">Transferase</keyword>
<dbReference type="SUPFAM" id="SSF55729">
    <property type="entry name" value="Acyl-CoA N-acyltransferases (Nat)"/>
    <property type="match status" value="1"/>
</dbReference>
<dbReference type="Gene3D" id="3.40.630.30">
    <property type="match status" value="1"/>
</dbReference>
<evidence type="ECO:0000313" key="3">
    <source>
        <dbReference type="Proteomes" id="UP000198534"/>
    </source>
</evidence>
<accession>A0A1H2YEF9</accession>
<dbReference type="EMBL" id="FNNQ01000009">
    <property type="protein sequence ID" value="SDX03566.1"/>
    <property type="molecule type" value="Genomic_DNA"/>
</dbReference>
<gene>
    <name evidence="2" type="ORF">SAMN05444487_10947</name>
</gene>
<dbReference type="Proteomes" id="UP000198534">
    <property type="component" value="Unassembled WGS sequence"/>
</dbReference>
<dbReference type="RefSeq" id="WP_091740014.1">
    <property type="nucleotide sequence ID" value="NZ_FNNQ01000009.1"/>
</dbReference>
<sequence>MLRLEAISPEDFSTLISWTDTPEFLLQWAGPPFHYPLTEEQLYAHWQVTKGEQPLRRIFKAVDLTTSEMIGHIELNNIDMENRLARLSRVLINPQIKGRGIGTDMVREVVRMGFKEIGLHRIDLLVFNNNLSAISCYKRVGFRKEGSLRECRRLGERYLTLDCMSILEYEWVEKNCSISSR</sequence>